<keyword evidence="3" id="KW-1185">Reference proteome</keyword>
<dbReference type="Proteomes" id="UP000735302">
    <property type="component" value="Unassembled WGS sequence"/>
</dbReference>
<feature type="signal peptide" evidence="1">
    <location>
        <begin position="1"/>
        <end position="19"/>
    </location>
</feature>
<evidence type="ECO:0000313" key="2">
    <source>
        <dbReference type="EMBL" id="GFN86595.1"/>
    </source>
</evidence>
<name>A0AAV3YT65_9GAST</name>
<keyword evidence="1" id="KW-0732">Signal</keyword>
<protein>
    <submittedName>
        <fullName evidence="2">Uncharacterized protein</fullName>
    </submittedName>
</protein>
<comment type="caution">
    <text evidence="2">The sequence shown here is derived from an EMBL/GenBank/DDBJ whole genome shotgun (WGS) entry which is preliminary data.</text>
</comment>
<sequence length="101" mass="11084">MQPITACIAAAALIATALGAEEFCDPKSFRATSFDAINFRPAKTTYNANIRALLLQNLPASSQFVLVDFKNGRVYVHEKSGNCTYYENDDVKVIPLPINLT</sequence>
<organism evidence="2 3">
    <name type="scientific">Plakobranchus ocellatus</name>
    <dbReference type="NCBI Taxonomy" id="259542"/>
    <lineage>
        <taxon>Eukaryota</taxon>
        <taxon>Metazoa</taxon>
        <taxon>Spiralia</taxon>
        <taxon>Lophotrochozoa</taxon>
        <taxon>Mollusca</taxon>
        <taxon>Gastropoda</taxon>
        <taxon>Heterobranchia</taxon>
        <taxon>Euthyneura</taxon>
        <taxon>Panpulmonata</taxon>
        <taxon>Sacoglossa</taxon>
        <taxon>Placobranchoidea</taxon>
        <taxon>Plakobranchidae</taxon>
        <taxon>Plakobranchus</taxon>
    </lineage>
</organism>
<evidence type="ECO:0000256" key="1">
    <source>
        <dbReference type="SAM" id="SignalP"/>
    </source>
</evidence>
<gene>
    <name evidence="2" type="ORF">PoB_001310100</name>
</gene>
<dbReference type="EMBL" id="BLXT01001552">
    <property type="protein sequence ID" value="GFN86595.1"/>
    <property type="molecule type" value="Genomic_DNA"/>
</dbReference>
<accession>A0AAV3YT65</accession>
<proteinExistence type="predicted"/>
<evidence type="ECO:0000313" key="3">
    <source>
        <dbReference type="Proteomes" id="UP000735302"/>
    </source>
</evidence>
<reference evidence="2 3" key="1">
    <citation type="journal article" date="2021" name="Elife">
        <title>Chloroplast acquisition without the gene transfer in kleptoplastic sea slugs, Plakobranchus ocellatus.</title>
        <authorList>
            <person name="Maeda T."/>
            <person name="Takahashi S."/>
            <person name="Yoshida T."/>
            <person name="Shimamura S."/>
            <person name="Takaki Y."/>
            <person name="Nagai Y."/>
            <person name="Toyoda A."/>
            <person name="Suzuki Y."/>
            <person name="Arimoto A."/>
            <person name="Ishii H."/>
            <person name="Satoh N."/>
            <person name="Nishiyama T."/>
            <person name="Hasebe M."/>
            <person name="Maruyama T."/>
            <person name="Minagawa J."/>
            <person name="Obokata J."/>
            <person name="Shigenobu S."/>
        </authorList>
    </citation>
    <scope>NUCLEOTIDE SEQUENCE [LARGE SCALE GENOMIC DNA]</scope>
</reference>
<feature type="chain" id="PRO_5043842387" evidence="1">
    <location>
        <begin position="20"/>
        <end position="101"/>
    </location>
</feature>
<dbReference type="AlphaFoldDB" id="A0AAV3YT65"/>